<dbReference type="InterPro" id="IPR001910">
    <property type="entry name" value="Inosine/uridine_hydrolase_dom"/>
</dbReference>
<accession>A0A0J9EA73</accession>
<reference evidence="4 5" key="1">
    <citation type="submission" date="2015-06" db="EMBL/GenBank/DDBJ databases">
        <title>Draft genome sequence of an Alphaproteobacteria species associated to the Mediterranean sponge Oscarella lobularis.</title>
        <authorList>
            <person name="Jourda C."/>
            <person name="Santini S."/>
            <person name="Claverie J.-M."/>
        </authorList>
    </citation>
    <scope>NUCLEOTIDE SEQUENCE [LARGE SCALE GENOMIC DNA]</scope>
    <source>
        <strain evidence="4">IGS</strain>
    </source>
</reference>
<dbReference type="GO" id="GO:0005829">
    <property type="term" value="C:cytosol"/>
    <property type="evidence" value="ECO:0007669"/>
    <property type="project" value="TreeGrafter"/>
</dbReference>
<protein>
    <submittedName>
        <fullName evidence="4">Inosine-uridine preferring nucleoside hydrolase</fullName>
        <ecNumber evidence="4">3.2.2.1</ecNumber>
    </submittedName>
</protein>
<sequence length="191" mass="21527">MTLLCLCPATPIAQLLQKRPDLEAKIAEIVWMAGAWNVKGNLDPTTLPVANLYAEWNVFWDPPASDWLIRETSVKITVFPLDVTDQAKLDPDFLDALDMQGKVYPFSNLAAQSYALVSDEPFYEMWDVVTTCYLAHPEFFDPAQPTQMRVETMGDKEGAMVPDADARAVDVVFTLAQQQAFYDYVLQQIAR</sequence>
<evidence type="ECO:0000256" key="1">
    <source>
        <dbReference type="ARBA" id="ARBA00022801"/>
    </source>
</evidence>
<evidence type="ECO:0000313" key="4">
    <source>
        <dbReference type="EMBL" id="KMW58569.1"/>
    </source>
</evidence>
<dbReference type="PATRIC" id="fig|1675527.3.peg.3709"/>
<dbReference type="Gene3D" id="3.90.245.10">
    <property type="entry name" value="Ribonucleoside hydrolase-like"/>
    <property type="match status" value="1"/>
</dbReference>
<organism evidence="4 5">
    <name type="scientific">Candidatus Rhodobacter oscarellae</name>
    <dbReference type="NCBI Taxonomy" id="1675527"/>
    <lineage>
        <taxon>Bacteria</taxon>
        <taxon>Pseudomonadati</taxon>
        <taxon>Pseudomonadota</taxon>
        <taxon>Alphaproteobacteria</taxon>
        <taxon>Rhodobacterales</taxon>
        <taxon>Rhodobacter group</taxon>
        <taxon>Rhodobacter</taxon>
    </lineage>
</organism>
<dbReference type="EMBL" id="LFTY01000002">
    <property type="protein sequence ID" value="KMW58569.1"/>
    <property type="molecule type" value="Genomic_DNA"/>
</dbReference>
<dbReference type="InterPro" id="IPR023186">
    <property type="entry name" value="IUNH"/>
</dbReference>
<dbReference type="RefSeq" id="WP_160314512.1">
    <property type="nucleotide sequence ID" value="NZ_LFTY01000002.1"/>
</dbReference>
<dbReference type="EC" id="3.2.2.1" evidence="4"/>
<dbReference type="Proteomes" id="UP000037178">
    <property type="component" value="Unassembled WGS sequence"/>
</dbReference>
<dbReference type="Pfam" id="PF01156">
    <property type="entry name" value="IU_nuc_hydro"/>
    <property type="match status" value="1"/>
</dbReference>
<comment type="caution">
    <text evidence="4">The sequence shown here is derived from an EMBL/GenBank/DDBJ whole genome shotgun (WGS) entry which is preliminary data.</text>
</comment>
<dbReference type="SUPFAM" id="SSF53590">
    <property type="entry name" value="Nucleoside hydrolase"/>
    <property type="match status" value="1"/>
</dbReference>
<dbReference type="OrthoDB" id="9797882at2"/>
<keyword evidence="5" id="KW-1185">Reference proteome</keyword>
<dbReference type="InterPro" id="IPR036452">
    <property type="entry name" value="Ribo_hydro-like"/>
</dbReference>
<evidence type="ECO:0000313" key="5">
    <source>
        <dbReference type="Proteomes" id="UP000037178"/>
    </source>
</evidence>
<dbReference type="PANTHER" id="PTHR12304:SF46">
    <property type="entry name" value="INOSINE-ADENOSINE-GUANOSINE-NUCLEOSIDE HYDROLASE"/>
    <property type="match status" value="1"/>
</dbReference>
<evidence type="ECO:0000256" key="2">
    <source>
        <dbReference type="ARBA" id="ARBA00023295"/>
    </source>
</evidence>
<dbReference type="PANTHER" id="PTHR12304">
    <property type="entry name" value="INOSINE-URIDINE PREFERRING NUCLEOSIDE HYDROLASE"/>
    <property type="match status" value="1"/>
</dbReference>
<dbReference type="STRING" id="1675527.AIOL_003546"/>
<dbReference type="GO" id="GO:0008477">
    <property type="term" value="F:purine nucleosidase activity"/>
    <property type="evidence" value="ECO:0007669"/>
    <property type="project" value="UniProtKB-EC"/>
</dbReference>
<keyword evidence="2 4" id="KW-0326">Glycosidase</keyword>
<name>A0A0J9EA73_9RHOB</name>
<proteinExistence type="predicted"/>
<gene>
    <name evidence="4" type="ORF">AIOL_003546</name>
</gene>
<evidence type="ECO:0000259" key="3">
    <source>
        <dbReference type="Pfam" id="PF01156"/>
    </source>
</evidence>
<dbReference type="GO" id="GO:0006152">
    <property type="term" value="P:purine nucleoside catabolic process"/>
    <property type="evidence" value="ECO:0007669"/>
    <property type="project" value="TreeGrafter"/>
</dbReference>
<keyword evidence="1 4" id="KW-0378">Hydrolase</keyword>
<dbReference type="AlphaFoldDB" id="A0A0J9EA73"/>
<feature type="domain" description="Inosine/uridine-preferring nucleoside hydrolase" evidence="3">
    <location>
        <begin position="2"/>
        <end position="174"/>
    </location>
</feature>